<name>A0A9P5NT78_GYMJU</name>
<dbReference type="EMBL" id="JADNYJ010000033">
    <property type="protein sequence ID" value="KAF8902925.1"/>
    <property type="molecule type" value="Genomic_DNA"/>
</dbReference>
<keyword evidence="2" id="KW-1185">Reference proteome</keyword>
<gene>
    <name evidence="1" type="ORF">CPB84DRAFT_1775223</name>
</gene>
<dbReference type="Proteomes" id="UP000724874">
    <property type="component" value="Unassembled WGS sequence"/>
</dbReference>
<reference evidence="1" key="1">
    <citation type="submission" date="2020-11" db="EMBL/GenBank/DDBJ databases">
        <authorList>
            <consortium name="DOE Joint Genome Institute"/>
            <person name="Ahrendt S."/>
            <person name="Riley R."/>
            <person name="Andreopoulos W."/>
            <person name="LaButti K."/>
            <person name="Pangilinan J."/>
            <person name="Ruiz-duenas F.J."/>
            <person name="Barrasa J.M."/>
            <person name="Sanchez-Garcia M."/>
            <person name="Camarero S."/>
            <person name="Miyauchi S."/>
            <person name="Serrano A."/>
            <person name="Linde D."/>
            <person name="Babiker R."/>
            <person name="Drula E."/>
            <person name="Ayuso-Fernandez I."/>
            <person name="Pacheco R."/>
            <person name="Padilla G."/>
            <person name="Ferreira P."/>
            <person name="Barriuso J."/>
            <person name="Kellner H."/>
            <person name="Castanera R."/>
            <person name="Alfaro M."/>
            <person name="Ramirez L."/>
            <person name="Pisabarro A.G."/>
            <person name="Kuo A."/>
            <person name="Tritt A."/>
            <person name="Lipzen A."/>
            <person name="He G."/>
            <person name="Yan M."/>
            <person name="Ng V."/>
            <person name="Cullen D."/>
            <person name="Martin F."/>
            <person name="Rosso M.-N."/>
            <person name="Henrissat B."/>
            <person name="Hibbett D."/>
            <person name="Martinez A.T."/>
            <person name="Grigoriev I.V."/>
        </authorList>
    </citation>
    <scope>NUCLEOTIDE SEQUENCE</scope>
    <source>
        <strain evidence="1">AH 44721</strain>
    </source>
</reference>
<sequence length="339" mass="38372">MVINLLLKPSSKGDVFESSYDDFEVQAKAPENRLPSSHPFQTLWKAHLTSLTRPGLYDPVIDAFICLLKGRPNWRSSTRTSTEDIISLRAYVREILRDNAPGVVIISGDERVYGFHSRRQVLWQFVCVSQRLVDRWMVAEEGSLSHLGLTALLKTTLDHELGHWFFTLKTGFFSPEIYSALQIKDVDLRRTTLSKLPSTLREEMLLKNTSKKMVAPWNPDEGHSGNFVEVYSRGGIMEFAYGSGEGTMHWERASYCLPASYLKVYEEDSAAAYLTNKLSLRYTPPAESHASKDKTVVGGFFPTTSDQDDFPSSGPTEYDREVCIGYRGGFNIEDIKEEN</sequence>
<dbReference type="OrthoDB" id="3043180at2759"/>
<organism evidence="1 2">
    <name type="scientific">Gymnopilus junonius</name>
    <name type="common">Spectacular rustgill mushroom</name>
    <name type="synonym">Gymnopilus spectabilis subsp. junonius</name>
    <dbReference type="NCBI Taxonomy" id="109634"/>
    <lineage>
        <taxon>Eukaryota</taxon>
        <taxon>Fungi</taxon>
        <taxon>Dikarya</taxon>
        <taxon>Basidiomycota</taxon>
        <taxon>Agaricomycotina</taxon>
        <taxon>Agaricomycetes</taxon>
        <taxon>Agaricomycetidae</taxon>
        <taxon>Agaricales</taxon>
        <taxon>Agaricineae</taxon>
        <taxon>Hymenogastraceae</taxon>
        <taxon>Gymnopilus</taxon>
    </lineage>
</organism>
<protein>
    <submittedName>
        <fullName evidence="1">Uncharacterized protein</fullName>
    </submittedName>
</protein>
<dbReference type="AlphaFoldDB" id="A0A9P5NT78"/>
<evidence type="ECO:0000313" key="1">
    <source>
        <dbReference type="EMBL" id="KAF8902925.1"/>
    </source>
</evidence>
<accession>A0A9P5NT78</accession>
<comment type="caution">
    <text evidence="1">The sequence shown here is derived from an EMBL/GenBank/DDBJ whole genome shotgun (WGS) entry which is preliminary data.</text>
</comment>
<evidence type="ECO:0000313" key="2">
    <source>
        <dbReference type="Proteomes" id="UP000724874"/>
    </source>
</evidence>
<proteinExistence type="predicted"/>